<feature type="domain" description="Amidohydrolase 3" evidence="2">
    <location>
        <begin position="45"/>
        <end position="223"/>
    </location>
</feature>
<feature type="region of interest" description="Disordered" evidence="1">
    <location>
        <begin position="1"/>
        <end position="58"/>
    </location>
</feature>
<dbReference type="EMBL" id="JBHSYM010000111">
    <property type="protein sequence ID" value="MFC7017790.1"/>
    <property type="molecule type" value="Genomic_DNA"/>
</dbReference>
<dbReference type="InterPro" id="IPR011059">
    <property type="entry name" value="Metal-dep_hydrolase_composite"/>
</dbReference>
<organism evidence="3 4">
    <name type="scientific">Streptomyces viridiviolaceus</name>
    <dbReference type="NCBI Taxonomy" id="68282"/>
    <lineage>
        <taxon>Bacteria</taxon>
        <taxon>Bacillati</taxon>
        <taxon>Actinomycetota</taxon>
        <taxon>Actinomycetes</taxon>
        <taxon>Kitasatosporales</taxon>
        <taxon>Streptomycetaceae</taxon>
        <taxon>Streptomyces</taxon>
    </lineage>
</organism>
<accession>A0ABW2EHS8</accession>
<dbReference type="Gene3D" id="3.20.20.140">
    <property type="entry name" value="Metal-dependent hydrolases"/>
    <property type="match status" value="1"/>
</dbReference>
<reference evidence="4" key="1">
    <citation type="journal article" date="2019" name="Int. J. Syst. Evol. Microbiol.">
        <title>The Global Catalogue of Microorganisms (GCM) 10K type strain sequencing project: providing services to taxonomists for standard genome sequencing and annotation.</title>
        <authorList>
            <consortium name="The Broad Institute Genomics Platform"/>
            <consortium name="The Broad Institute Genome Sequencing Center for Infectious Disease"/>
            <person name="Wu L."/>
            <person name="Ma J."/>
        </authorList>
    </citation>
    <scope>NUCLEOTIDE SEQUENCE [LARGE SCALE GENOMIC DNA]</scope>
    <source>
        <strain evidence="4">JCM 4855</strain>
    </source>
</reference>
<dbReference type="Proteomes" id="UP001596409">
    <property type="component" value="Unassembled WGS sequence"/>
</dbReference>
<dbReference type="SUPFAM" id="SSF51338">
    <property type="entry name" value="Composite domain of metallo-dependent hydrolases"/>
    <property type="match status" value="1"/>
</dbReference>
<name>A0ABW2EHS8_9ACTN</name>
<dbReference type="RefSeq" id="WP_308434681.1">
    <property type="nucleotide sequence ID" value="NZ_BMWA01000014.1"/>
</dbReference>
<evidence type="ECO:0000259" key="2">
    <source>
        <dbReference type="Pfam" id="PF07969"/>
    </source>
</evidence>
<dbReference type="Gene3D" id="2.30.40.10">
    <property type="entry name" value="Urease, subunit C, domain 1"/>
    <property type="match status" value="1"/>
</dbReference>
<comment type="caution">
    <text evidence="3">The sequence shown here is derived from an EMBL/GenBank/DDBJ whole genome shotgun (WGS) entry which is preliminary data.</text>
</comment>
<gene>
    <name evidence="3" type="ORF">ACFQMH_40115</name>
</gene>
<evidence type="ECO:0000256" key="1">
    <source>
        <dbReference type="SAM" id="MobiDB-lite"/>
    </source>
</evidence>
<keyword evidence="4" id="KW-1185">Reference proteome</keyword>
<evidence type="ECO:0000313" key="4">
    <source>
        <dbReference type="Proteomes" id="UP001596409"/>
    </source>
</evidence>
<dbReference type="PANTHER" id="PTHR22642:SF2">
    <property type="entry name" value="PROTEIN LONG AFTER FAR-RED 3"/>
    <property type="match status" value="1"/>
</dbReference>
<protein>
    <submittedName>
        <fullName evidence="3">Amidohydrolase family protein</fullName>
    </submittedName>
</protein>
<dbReference type="PANTHER" id="PTHR22642">
    <property type="entry name" value="IMIDAZOLONEPROPIONASE"/>
    <property type="match status" value="1"/>
</dbReference>
<evidence type="ECO:0000313" key="3">
    <source>
        <dbReference type="EMBL" id="MFC7017790.1"/>
    </source>
</evidence>
<sequence>MSISPSPQAWPSPPPSTGRPRGSCGPFRAPDTRSGPPVPAWPDQRARPAHSTRGREPMHADAIVPARHVETLAAEASGPSANAVAIVGGRIVAVGDMTESADPAARGRRTRGLLDHGAVVALGSDRPIGPGDPRIGLADCRLRRPVEEPGTAPVRPAQAISAREVYTGMTGAAAHAAGASHDLGRIAPGHLADLTVLAANTLDLAPEAQPGDTVLAAVVGGAVQHHTNSAEGNP</sequence>
<dbReference type="InterPro" id="IPR013108">
    <property type="entry name" value="Amidohydro_3"/>
</dbReference>
<proteinExistence type="predicted"/>
<feature type="compositionally biased region" description="Pro residues" evidence="1">
    <location>
        <begin position="8"/>
        <end position="17"/>
    </location>
</feature>
<dbReference type="Pfam" id="PF07969">
    <property type="entry name" value="Amidohydro_3"/>
    <property type="match status" value="1"/>
</dbReference>